<dbReference type="InterPro" id="IPR028098">
    <property type="entry name" value="Glyco_trans_4-like_N"/>
</dbReference>
<evidence type="ECO:0000256" key="1">
    <source>
        <dbReference type="ARBA" id="ARBA00022679"/>
    </source>
</evidence>
<dbReference type="Proteomes" id="UP000034913">
    <property type="component" value="Unassembled WGS sequence"/>
</dbReference>
<evidence type="ECO:0000259" key="2">
    <source>
        <dbReference type="Pfam" id="PF00534"/>
    </source>
</evidence>
<gene>
    <name evidence="4" type="ORF">VF00_C0002G0007</name>
</gene>
<protein>
    <submittedName>
        <fullName evidence="4">Glycosyl transferase group 1</fullName>
    </submittedName>
</protein>
<dbReference type="InterPro" id="IPR001296">
    <property type="entry name" value="Glyco_trans_1"/>
</dbReference>
<dbReference type="EMBL" id="LCRB01000002">
    <property type="protein sequence ID" value="KKW26682.1"/>
    <property type="molecule type" value="Genomic_DNA"/>
</dbReference>
<proteinExistence type="predicted"/>
<dbReference type="PANTHER" id="PTHR46401:SF2">
    <property type="entry name" value="GLYCOSYLTRANSFERASE WBBK-RELATED"/>
    <property type="match status" value="1"/>
</dbReference>
<comment type="caution">
    <text evidence="4">The sequence shown here is derived from an EMBL/GenBank/DDBJ whole genome shotgun (WGS) entry which is preliminary data.</text>
</comment>
<dbReference type="PANTHER" id="PTHR46401">
    <property type="entry name" value="GLYCOSYLTRANSFERASE WBBK-RELATED"/>
    <property type="match status" value="1"/>
</dbReference>
<feature type="domain" description="Glycosyltransferase subfamily 4-like N-terminal" evidence="3">
    <location>
        <begin position="15"/>
        <end position="187"/>
    </location>
</feature>
<accession>A0A0G1ZFN6</accession>
<keyword evidence="1 4" id="KW-0808">Transferase</keyword>
<evidence type="ECO:0000313" key="5">
    <source>
        <dbReference type="Proteomes" id="UP000034913"/>
    </source>
</evidence>
<reference evidence="4 5" key="1">
    <citation type="journal article" date="2015" name="Nature">
        <title>rRNA introns, odd ribosomes, and small enigmatic genomes across a large radiation of phyla.</title>
        <authorList>
            <person name="Brown C.T."/>
            <person name="Hug L.A."/>
            <person name="Thomas B.C."/>
            <person name="Sharon I."/>
            <person name="Castelle C.J."/>
            <person name="Singh A."/>
            <person name="Wilkins M.J."/>
            <person name="Williams K.H."/>
            <person name="Banfield J.F."/>
        </authorList>
    </citation>
    <scope>NUCLEOTIDE SEQUENCE [LARGE SCALE GENOMIC DNA]</scope>
</reference>
<evidence type="ECO:0000313" key="4">
    <source>
        <dbReference type="EMBL" id="KKW26682.1"/>
    </source>
</evidence>
<evidence type="ECO:0000259" key="3">
    <source>
        <dbReference type="Pfam" id="PF13439"/>
    </source>
</evidence>
<dbReference type="AlphaFoldDB" id="A0A0G1ZFN6"/>
<sequence>MRIGVDIRGLLTGKISGVEQYTLQLLRHLLAIDTRNTYVLFYVSYKDIDQRLDKLLAEQPYLRAANVEVKKLRWVNFPILLHAVFKPLDWPKADVVCGGLNVMWMPSPMLLPLSRRCAKVTTFHDLIFYIYPQFYPLSSRIWQWQMNYPYEARTSDRVIAVSESTKQDLVRLLHVPEGKIVRVYEGVGEEYFVPPTPQQVTLVQEKFQVPARYFYYVGSVEPRKNLQLIVRAMHELQQRYSDTINLVVSGSKSWLSSDLYQLVQDLGLQTRIVFTGQVSEAEKIALLASATALVFPSFYEGFGLMVLEAFASGCPVITSDVSALPEVAGDAALTIAPTDVAGLAEHMRTIINDPILRQRLIERGRLRARQFNWTDAAHQTLAVIEQAAHAKGD</sequence>
<feature type="domain" description="Glycosyl transferase family 1" evidence="2">
    <location>
        <begin position="209"/>
        <end position="366"/>
    </location>
</feature>
<dbReference type="FunFam" id="3.40.50.2000:FF:000119">
    <property type="entry name" value="Glycosyl transferase group 1"/>
    <property type="match status" value="1"/>
</dbReference>
<dbReference type="Pfam" id="PF13439">
    <property type="entry name" value="Glyco_transf_4"/>
    <property type="match status" value="1"/>
</dbReference>
<dbReference type="Gene3D" id="3.40.50.2000">
    <property type="entry name" value="Glycogen Phosphorylase B"/>
    <property type="match status" value="2"/>
</dbReference>
<dbReference type="CDD" id="cd03809">
    <property type="entry name" value="GT4_MtfB-like"/>
    <property type="match status" value="1"/>
</dbReference>
<organism evidence="4 5">
    <name type="scientific">candidate division Kazan bacterium GW2011_GWB1_52_7</name>
    <dbReference type="NCBI Taxonomy" id="1620414"/>
    <lineage>
        <taxon>Bacteria</taxon>
        <taxon>Bacteria division Kazan-3B-28</taxon>
    </lineage>
</organism>
<name>A0A0G1ZFN6_UNCK3</name>
<dbReference type="Pfam" id="PF00534">
    <property type="entry name" value="Glycos_transf_1"/>
    <property type="match status" value="1"/>
</dbReference>
<dbReference type="SUPFAM" id="SSF53756">
    <property type="entry name" value="UDP-Glycosyltransferase/glycogen phosphorylase"/>
    <property type="match status" value="1"/>
</dbReference>
<dbReference type="GO" id="GO:0016757">
    <property type="term" value="F:glycosyltransferase activity"/>
    <property type="evidence" value="ECO:0007669"/>
    <property type="project" value="InterPro"/>
</dbReference>